<name>A0A7J3MZV9_9CREN</name>
<evidence type="ECO:0000313" key="2">
    <source>
        <dbReference type="EMBL" id="HGT99083.1"/>
    </source>
</evidence>
<evidence type="ECO:0000313" key="1">
    <source>
        <dbReference type="EMBL" id="HFQ79012.1"/>
    </source>
</evidence>
<proteinExistence type="predicted"/>
<protein>
    <submittedName>
        <fullName evidence="2">Uncharacterized protein</fullName>
    </submittedName>
</protein>
<comment type="caution">
    <text evidence="2">The sequence shown here is derived from an EMBL/GenBank/DDBJ whole genome shotgun (WGS) entry which is preliminary data.</text>
</comment>
<dbReference type="AlphaFoldDB" id="A0A7J3MZV9"/>
<accession>A0A7J3MZV9</accession>
<dbReference type="EMBL" id="DTAU01000098">
    <property type="protein sequence ID" value="HFQ79012.1"/>
    <property type="molecule type" value="Genomic_DNA"/>
</dbReference>
<dbReference type="EMBL" id="DTDH01000178">
    <property type="protein sequence ID" value="HGT99083.1"/>
    <property type="molecule type" value="Genomic_DNA"/>
</dbReference>
<gene>
    <name evidence="1" type="ORF">ENT99_04835</name>
    <name evidence="2" type="ORF">ENU64_06615</name>
</gene>
<sequence>MSSLSLIQHIKSFKRIYVIYSIDLDSIITSSMLLRIAKDEEIEIYLAPFYAASKPYDSEALVVLVKVFQKTPVSGLKVYQIDDILGKDPKIMASTTLYMLKEFKKSLILPRYIELLSLVAMLSISRGTVYDENLIDLHKNIVEEAVDKNLYTLIDTIRLFGYPKRDVVEALTKTIDPYIAGISLNYEGSKKLLESIGGSLSTEEAKTKLVNALNNILAQYNKSGVSIIGPRIILKETDVVDDIYEAVYMLYNYFDLVGSDPLLYLCIDNRILDIIKGAYDYVSESLREIIDISIDGNIKKMIVKGVKLSLIDISSSSITPPLYTSYRILRALGLVEDVTVFTNGKEFLLPLPFVASRWPYDKELNIEKSYAVFSSLQALGDVFK</sequence>
<organism evidence="2">
    <name type="scientific">Ignisphaera aggregans</name>
    <dbReference type="NCBI Taxonomy" id="334771"/>
    <lineage>
        <taxon>Archaea</taxon>
        <taxon>Thermoproteota</taxon>
        <taxon>Thermoprotei</taxon>
        <taxon>Desulfurococcales</taxon>
        <taxon>Desulfurococcaceae</taxon>
        <taxon>Ignisphaera</taxon>
    </lineage>
</organism>
<reference evidence="2" key="1">
    <citation type="journal article" date="2020" name="mSystems">
        <title>Genome- and Community-Level Interaction Insights into Carbon Utilization and Element Cycling Functions of Hydrothermarchaeota in Hydrothermal Sediment.</title>
        <authorList>
            <person name="Zhou Z."/>
            <person name="Liu Y."/>
            <person name="Xu W."/>
            <person name="Pan J."/>
            <person name="Luo Z.H."/>
            <person name="Li M."/>
        </authorList>
    </citation>
    <scope>NUCLEOTIDE SEQUENCE [LARGE SCALE GENOMIC DNA]</scope>
    <source>
        <strain evidence="1">SpSt-629</strain>
        <strain evidence="2">SpSt-688</strain>
    </source>
</reference>